<evidence type="ECO:0000313" key="1">
    <source>
        <dbReference type="Proteomes" id="UP000887579"/>
    </source>
</evidence>
<proteinExistence type="predicted"/>
<organism evidence="1 2">
    <name type="scientific">Panagrolaimus sp. ES5</name>
    <dbReference type="NCBI Taxonomy" id="591445"/>
    <lineage>
        <taxon>Eukaryota</taxon>
        <taxon>Metazoa</taxon>
        <taxon>Ecdysozoa</taxon>
        <taxon>Nematoda</taxon>
        <taxon>Chromadorea</taxon>
        <taxon>Rhabditida</taxon>
        <taxon>Tylenchina</taxon>
        <taxon>Panagrolaimomorpha</taxon>
        <taxon>Panagrolaimoidea</taxon>
        <taxon>Panagrolaimidae</taxon>
        <taxon>Panagrolaimus</taxon>
    </lineage>
</organism>
<evidence type="ECO:0000313" key="2">
    <source>
        <dbReference type="WBParaSite" id="ES5_v2.g18066.t1"/>
    </source>
</evidence>
<sequence length="302" mass="35184">MRNLGLGRNLMQERVLTEVTWMIEEMKKEGDELSVQKYIDISVGSVINSIIFGYSLQEKSLEEFDKIKGFIQRFLKMIGNPAYGLISADSTGILKRFPYLREMFNEAKDLGKELQTFFNDQIAERKKKIDFKDEDSEPTDYVEAYLRQQYKNEKSADAEYLFTNQQLLGCVFDMWLAGQETTSNTLAWMTLYLMTNPKIQSKIHKELDQVISSDRLITLDDKMNLNYLNAVIAETQRYCNLIPNNIPHRLTEDFDFHGYHLKANTMVIPQVGSVLTDEKIFPEAKNFKPERFIDENGKFQTK</sequence>
<accession>A0AC34FLQ5</accession>
<reference evidence="2" key="1">
    <citation type="submission" date="2022-11" db="UniProtKB">
        <authorList>
            <consortium name="WormBaseParasite"/>
        </authorList>
    </citation>
    <scope>IDENTIFICATION</scope>
</reference>
<protein>
    <submittedName>
        <fullName evidence="2">Cytochrome P450</fullName>
    </submittedName>
</protein>
<name>A0AC34FLQ5_9BILA</name>
<dbReference type="Proteomes" id="UP000887579">
    <property type="component" value="Unplaced"/>
</dbReference>
<dbReference type="WBParaSite" id="ES5_v2.g18066.t1">
    <property type="protein sequence ID" value="ES5_v2.g18066.t1"/>
    <property type="gene ID" value="ES5_v2.g18066"/>
</dbReference>